<dbReference type="CDD" id="cd17470">
    <property type="entry name" value="T3SS_Flik_C"/>
    <property type="match status" value="1"/>
</dbReference>
<feature type="compositionally biased region" description="Polar residues" evidence="1">
    <location>
        <begin position="401"/>
        <end position="411"/>
    </location>
</feature>
<feature type="compositionally biased region" description="Low complexity" evidence="1">
    <location>
        <begin position="1"/>
        <end position="15"/>
    </location>
</feature>
<gene>
    <name evidence="3" type="ORF">HBJ55_02580</name>
</gene>
<dbReference type="InterPro" id="IPR021136">
    <property type="entry name" value="Flagellar_hook_control-like_C"/>
</dbReference>
<evidence type="ECO:0000256" key="1">
    <source>
        <dbReference type="SAM" id="MobiDB-lite"/>
    </source>
</evidence>
<evidence type="ECO:0000259" key="2">
    <source>
        <dbReference type="Pfam" id="PF02120"/>
    </source>
</evidence>
<dbReference type="Gene3D" id="3.30.750.140">
    <property type="match status" value="1"/>
</dbReference>
<keyword evidence="4" id="KW-1185">Reference proteome</keyword>
<dbReference type="EMBL" id="JAAQTO010000005">
    <property type="protein sequence ID" value="NIC04316.1"/>
    <property type="molecule type" value="Genomic_DNA"/>
</dbReference>
<name>A0ABX0PMN9_9GAMM</name>
<dbReference type="InterPro" id="IPR038610">
    <property type="entry name" value="FliK-like_C_sf"/>
</dbReference>
<dbReference type="PANTHER" id="PTHR37533:SF2">
    <property type="entry name" value="FLAGELLAR HOOK-LENGTH CONTROL PROTEIN"/>
    <property type="match status" value="1"/>
</dbReference>
<dbReference type="Proteomes" id="UP001318321">
    <property type="component" value="Unassembled WGS sequence"/>
</dbReference>
<organism evidence="3 4">
    <name type="scientific">Billgrantia bachuensis</name>
    <dbReference type="NCBI Taxonomy" id="2717286"/>
    <lineage>
        <taxon>Bacteria</taxon>
        <taxon>Pseudomonadati</taxon>
        <taxon>Pseudomonadota</taxon>
        <taxon>Gammaproteobacteria</taxon>
        <taxon>Oceanospirillales</taxon>
        <taxon>Halomonadaceae</taxon>
        <taxon>Billgrantia</taxon>
    </lineage>
</organism>
<comment type="caution">
    <text evidence="3">The sequence shown here is derived from an EMBL/GenBank/DDBJ whole genome shotgun (WGS) entry which is preliminary data.</text>
</comment>
<dbReference type="InterPro" id="IPR052563">
    <property type="entry name" value="FliK"/>
</dbReference>
<evidence type="ECO:0000313" key="3">
    <source>
        <dbReference type="EMBL" id="NIC04316.1"/>
    </source>
</evidence>
<accession>A0ABX0PMN9</accession>
<evidence type="ECO:0000313" key="4">
    <source>
        <dbReference type="Proteomes" id="UP001318321"/>
    </source>
</evidence>
<reference evidence="3 4" key="1">
    <citation type="submission" date="2020-03" db="EMBL/GenBank/DDBJ databases">
        <title>Identification of Halomonas strains.</title>
        <authorList>
            <person name="Xiao Z."/>
            <person name="Dong F."/>
            <person name="Wang Z."/>
            <person name="Zhao J.-Y."/>
        </authorList>
    </citation>
    <scope>NUCLEOTIDE SEQUENCE [LARGE SCALE GENOMIC DNA]</scope>
    <source>
        <strain evidence="3 4">DX6</strain>
    </source>
</reference>
<sequence length="456" mass="46657">MSSGSGRRSAANSVSMTRCQPDGYCACVPDTQRDSAKEKPMNIQMILSALPTQLSGKPETGAGHGQFALALSQAAQTTPGDTALPIQLDAMPGQGLPQTMAAQQALLQALNAHAGQRLNGEGDMALPDAELNEIMARLALIEGSQQQPVIAAIQPLPGQELAPPADEMTIELAEQPQAATLVASVTAAEAPRPSTATPGVTTLGDRTAPSGMPATPTSAASGNPLAAQLAASATAVQEVDGDAGAPARPADFTTALAKVSAPQPGGSELRAMPADAARGGFVPESAPMAQSSASTTTPASVPAQPTPFAQASLAAPVQSPAWPGQLGQQMVQFARQGGEQHVEMRLNPAELGPLSVTLKMTEQGAQAQFLSAHAQVRQVLEQAIPQLREALAEQGISLGETSVGEQRQQDAQAFAGRDGQRGQGTQAEDNLTLIDEEGAALSTTTLSLDGRVNLYA</sequence>
<protein>
    <recommendedName>
        <fullName evidence="2">Flagellar hook-length control protein-like C-terminal domain-containing protein</fullName>
    </recommendedName>
</protein>
<feature type="domain" description="Flagellar hook-length control protein-like C-terminal" evidence="2">
    <location>
        <begin position="331"/>
        <end position="411"/>
    </location>
</feature>
<feature type="region of interest" description="Disordered" evidence="1">
    <location>
        <begin position="185"/>
        <end position="225"/>
    </location>
</feature>
<feature type="region of interest" description="Disordered" evidence="1">
    <location>
        <begin position="1"/>
        <end position="22"/>
    </location>
</feature>
<feature type="region of interest" description="Disordered" evidence="1">
    <location>
        <begin position="401"/>
        <end position="428"/>
    </location>
</feature>
<dbReference type="Pfam" id="PF02120">
    <property type="entry name" value="Flg_hook"/>
    <property type="match status" value="1"/>
</dbReference>
<proteinExistence type="predicted"/>
<dbReference type="PANTHER" id="PTHR37533">
    <property type="entry name" value="FLAGELLAR HOOK-LENGTH CONTROL PROTEIN"/>
    <property type="match status" value="1"/>
</dbReference>